<feature type="domain" description="PAS" evidence="6">
    <location>
        <begin position="15"/>
        <end position="66"/>
    </location>
</feature>
<dbReference type="eggNOG" id="COG3829">
    <property type="taxonomic scope" value="Bacteria"/>
</dbReference>
<proteinExistence type="predicted"/>
<keyword evidence="2" id="KW-0058">Aromatic hydrocarbons catabolism</keyword>
<dbReference type="InterPro" id="IPR009057">
    <property type="entry name" value="Homeodomain-like_sf"/>
</dbReference>
<dbReference type="OrthoDB" id="9803970at2"/>
<dbReference type="Pfam" id="PF18024">
    <property type="entry name" value="HTH_50"/>
    <property type="match status" value="1"/>
</dbReference>
<dbReference type="InterPro" id="IPR025662">
    <property type="entry name" value="Sigma_54_int_dom_ATP-bd_1"/>
</dbReference>
<dbReference type="CDD" id="cd00009">
    <property type="entry name" value="AAA"/>
    <property type="match status" value="1"/>
</dbReference>
<dbReference type="Gene3D" id="3.40.50.300">
    <property type="entry name" value="P-loop containing nucleotide triphosphate hydrolases"/>
    <property type="match status" value="1"/>
</dbReference>
<protein>
    <recommendedName>
        <fullName evidence="4">HTH-type transcriptional regulatory protein TyrR</fullName>
    </recommendedName>
</protein>
<dbReference type="NCBIfam" id="TIGR00229">
    <property type="entry name" value="sensory_box"/>
    <property type="match status" value="1"/>
</dbReference>
<reference evidence="8 9" key="1">
    <citation type="journal article" date="2014" name="Genome Announc.">
        <title>Complete Genome Sequence of Amino Acid-Utilizing Eubacterium acidaminophilum al-2 (DSM 3953).</title>
        <authorList>
            <person name="Poehlein A."/>
            <person name="Andreesen J.R."/>
            <person name="Daniel R."/>
        </authorList>
    </citation>
    <scope>NUCLEOTIDE SEQUENCE [LARGE SCALE GENOMIC DNA]</scope>
    <source>
        <strain evidence="8 9">DSM 3953</strain>
    </source>
</reference>
<dbReference type="STRING" id="1286171.EAL2_c19210"/>
<keyword evidence="9" id="KW-1185">Reference proteome</keyword>
<dbReference type="PROSITE" id="PS50112">
    <property type="entry name" value="PAS"/>
    <property type="match status" value="1"/>
</dbReference>
<dbReference type="Proteomes" id="UP000019591">
    <property type="component" value="Chromosome"/>
</dbReference>
<dbReference type="InterPro" id="IPR003593">
    <property type="entry name" value="AAA+_ATPase"/>
</dbReference>
<dbReference type="PATRIC" id="fig|1286171.3.peg.1870"/>
<organism evidence="8 9">
    <name type="scientific">Peptoclostridium acidaminophilum DSM 3953</name>
    <dbReference type="NCBI Taxonomy" id="1286171"/>
    <lineage>
        <taxon>Bacteria</taxon>
        <taxon>Bacillati</taxon>
        <taxon>Bacillota</taxon>
        <taxon>Clostridia</taxon>
        <taxon>Peptostreptococcales</taxon>
        <taxon>Peptoclostridiaceae</taxon>
        <taxon>Peptoclostridium</taxon>
    </lineage>
</organism>
<dbReference type="InterPro" id="IPR000014">
    <property type="entry name" value="PAS"/>
</dbReference>
<evidence type="ECO:0000259" key="5">
    <source>
        <dbReference type="PROSITE" id="PS50045"/>
    </source>
</evidence>
<dbReference type="GO" id="GO:0005524">
    <property type="term" value="F:ATP binding"/>
    <property type="evidence" value="ECO:0007669"/>
    <property type="project" value="UniProtKB-KW"/>
</dbReference>
<dbReference type="PROSITE" id="PS50113">
    <property type="entry name" value="PAC"/>
    <property type="match status" value="1"/>
</dbReference>
<dbReference type="InterPro" id="IPR027417">
    <property type="entry name" value="P-loop_NTPase"/>
</dbReference>
<keyword evidence="1" id="KW-0547">Nucleotide-binding</keyword>
<dbReference type="InterPro" id="IPR002078">
    <property type="entry name" value="Sigma_54_int"/>
</dbReference>
<evidence type="ECO:0000259" key="6">
    <source>
        <dbReference type="PROSITE" id="PS50112"/>
    </source>
</evidence>
<feature type="domain" description="PAC" evidence="7">
    <location>
        <begin position="82"/>
        <end position="134"/>
    </location>
</feature>
<dbReference type="PROSITE" id="PS50045">
    <property type="entry name" value="SIGMA54_INTERACT_4"/>
    <property type="match status" value="1"/>
</dbReference>
<evidence type="ECO:0000259" key="7">
    <source>
        <dbReference type="PROSITE" id="PS50113"/>
    </source>
</evidence>
<evidence type="ECO:0000256" key="2">
    <source>
        <dbReference type="ARBA" id="ARBA00022797"/>
    </source>
</evidence>
<dbReference type="FunFam" id="3.40.50.300:FF:000006">
    <property type="entry name" value="DNA-binding transcriptional regulator NtrC"/>
    <property type="match status" value="1"/>
</dbReference>
<dbReference type="GO" id="GO:0006355">
    <property type="term" value="P:regulation of DNA-templated transcription"/>
    <property type="evidence" value="ECO:0007669"/>
    <property type="project" value="InterPro"/>
</dbReference>
<dbReference type="Gene3D" id="1.10.10.60">
    <property type="entry name" value="Homeodomain-like"/>
    <property type="match status" value="1"/>
</dbReference>
<dbReference type="CDD" id="cd00130">
    <property type="entry name" value="PAS"/>
    <property type="match status" value="1"/>
</dbReference>
<dbReference type="InterPro" id="IPR035965">
    <property type="entry name" value="PAS-like_dom_sf"/>
</dbReference>
<dbReference type="RefSeq" id="WP_025436155.1">
    <property type="nucleotide sequence ID" value="NZ_CP007452.1"/>
</dbReference>
<name>W8TLZ8_PEPAC</name>
<dbReference type="InterPro" id="IPR058031">
    <property type="entry name" value="AAA_lid_NorR"/>
</dbReference>
<gene>
    <name evidence="8" type="ORF">EAL2_c19210</name>
</gene>
<dbReference type="GO" id="GO:0003677">
    <property type="term" value="F:DNA binding"/>
    <property type="evidence" value="ECO:0007669"/>
    <property type="project" value="UniProtKB-KW"/>
</dbReference>
<accession>W8TLZ8</accession>
<dbReference type="Pfam" id="PF25601">
    <property type="entry name" value="AAA_lid_14"/>
    <property type="match status" value="1"/>
</dbReference>
<dbReference type="AlphaFoldDB" id="W8TLZ8"/>
<evidence type="ECO:0000256" key="3">
    <source>
        <dbReference type="ARBA" id="ARBA00022840"/>
    </source>
</evidence>
<dbReference type="SMART" id="SM00382">
    <property type="entry name" value="AAA"/>
    <property type="match status" value="1"/>
</dbReference>
<evidence type="ECO:0000313" key="8">
    <source>
        <dbReference type="EMBL" id="AHM57202.1"/>
    </source>
</evidence>
<dbReference type="Gene3D" id="3.30.450.20">
    <property type="entry name" value="PAS domain"/>
    <property type="match status" value="1"/>
</dbReference>
<evidence type="ECO:0000256" key="1">
    <source>
        <dbReference type="ARBA" id="ARBA00022741"/>
    </source>
</evidence>
<evidence type="ECO:0000256" key="4">
    <source>
        <dbReference type="ARBA" id="ARBA00029500"/>
    </source>
</evidence>
<feature type="domain" description="Sigma-54 factor interaction" evidence="5">
    <location>
        <begin position="157"/>
        <end position="386"/>
    </location>
</feature>
<dbReference type="HOGENOM" id="CLU_000445_8_1_9"/>
<dbReference type="SUPFAM" id="SSF55785">
    <property type="entry name" value="PYP-like sensor domain (PAS domain)"/>
    <property type="match status" value="1"/>
</dbReference>
<dbReference type="Gene3D" id="1.10.8.60">
    <property type="match status" value="1"/>
</dbReference>
<dbReference type="KEGG" id="eac:EAL2_c19210"/>
<dbReference type="SUPFAM" id="SSF46689">
    <property type="entry name" value="Homeodomain-like"/>
    <property type="match status" value="1"/>
</dbReference>
<dbReference type="PANTHER" id="PTHR32071">
    <property type="entry name" value="TRANSCRIPTIONAL REGULATORY PROTEIN"/>
    <property type="match status" value="1"/>
</dbReference>
<dbReference type="InterPro" id="IPR000700">
    <property type="entry name" value="PAS-assoc_C"/>
</dbReference>
<dbReference type="PROSITE" id="PS00675">
    <property type="entry name" value="SIGMA54_INTERACT_1"/>
    <property type="match status" value="1"/>
</dbReference>
<evidence type="ECO:0000313" key="9">
    <source>
        <dbReference type="Proteomes" id="UP000019591"/>
    </source>
</evidence>
<keyword evidence="3" id="KW-0067">ATP-binding</keyword>
<dbReference type="Pfam" id="PF13426">
    <property type="entry name" value="PAS_9"/>
    <property type="match status" value="1"/>
</dbReference>
<dbReference type="EMBL" id="CP007452">
    <property type="protein sequence ID" value="AHM57202.1"/>
    <property type="molecule type" value="Genomic_DNA"/>
</dbReference>
<dbReference type="InterPro" id="IPR030828">
    <property type="entry name" value="HTH_TyrR"/>
</dbReference>
<sequence>MKTVSRELFDFYEKNYRAFKLIMEATFDEITITDEKGMFLTVSNSCESIFGRPISEVVGKTCYVLEEEGVFSKSVTKMVLENRMKTTMVQDTGGGRRLIVTGIPMFDDDGALSGVINISRDITEVEKLSSQMEEAQHLLGWYSEELKKRRSVEKSDIVASSASMKKIIETITHIADLDATVLLTGDTGVGKGHIAKAIHNISRRRERPFVQINCGAIPENLLESELFGYEKGAFTGASKDGKKGLFEIAADGTIFLDEIGELPLQLQVKLLTVLEEKAAFRVGGTKPFKVSARIIAATNRDLKSFSDEGRFRSDLYYRLNVMPIHIPALRERPEDILMLAGSFLDKFNEKYGVKKQFSPRAYDAILHHDWPGNTRELENIVERLVITSVGGVIDESHVLDILPGESSFKLMVGDVVPLKQALEEVEERLLLKALEKYGSTRKIAQALEIDQSTVVRKLNKIRWCGGK</sequence>
<dbReference type="Pfam" id="PF00158">
    <property type="entry name" value="Sigma54_activat"/>
    <property type="match status" value="1"/>
</dbReference>
<dbReference type="SUPFAM" id="SSF52540">
    <property type="entry name" value="P-loop containing nucleoside triphosphate hydrolases"/>
    <property type="match status" value="1"/>
</dbReference>